<comment type="catalytic activity">
    <reaction evidence="1">
        <text>S-ubiquitinyl-[E2 ubiquitin-conjugating enzyme]-L-cysteine + [acceptor protein]-L-lysine = [E2 ubiquitin-conjugating enzyme]-L-cysteine + N(6)-ubiquitinyl-[acceptor protein]-L-lysine.</text>
        <dbReference type="EC" id="2.3.2.27"/>
    </reaction>
</comment>
<dbReference type="Gene3D" id="3.30.40.10">
    <property type="entry name" value="Zinc/RING finger domain, C3HC4 (zinc finger)"/>
    <property type="match status" value="1"/>
</dbReference>
<dbReference type="InterPro" id="IPR045072">
    <property type="entry name" value="MKRN-like"/>
</dbReference>
<protein>
    <recommendedName>
        <fullName evidence="2">RING-type E3 ubiquitin transferase</fullName>
        <ecNumber evidence="2">2.3.2.27</ecNumber>
    </recommendedName>
</protein>
<dbReference type="SUPFAM" id="SSF57850">
    <property type="entry name" value="RING/U-box"/>
    <property type="match status" value="1"/>
</dbReference>
<dbReference type="PANTHER" id="PTHR11224:SF38">
    <property type="entry name" value="E3 UBIQUITIN-PROTEIN LIGASE MAKORIN-3-RELATED"/>
    <property type="match status" value="1"/>
</dbReference>
<feature type="domain" description="RING-type" evidence="11">
    <location>
        <begin position="154"/>
        <end position="208"/>
    </location>
</feature>
<keyword evidence="3" id="KW-0808">Transferase</keyword>
<keyword evidence="7" id="KW-0833">Ubl conjugation pathway</keyword>
<sequence>MNRNANLFLVALSRLSWVVGVIADANPGEAESRHSNLATVGAASEDWVNAPEFVPGQPYRGRVAPARAEAALQASVTNRGSHGRPLCRYAAIGQCRYGDNCVDLHGDICDLCGLQALHPTDAAQRSLHIRSCIETHEKNMELSFAVQRSKDKVCGICKEVVYDKANLSECRFGILPNCNHTYCLKCIRRWRSDGEFAINIVKSCPECRIMSDFVVPSEFWVEETEEKQKLIQQYKDAMNNKRCYKIRLRDPLAFNVQRSCVSGITQKKMQAQPT</sequence>
<dbReference type="InterPro" id="IPR000571">
    <property type="entry name" value="Znf_CCCH"/>
</dbReference>
<dbReference type="InterPro" id="IPR017907">
    <property type="entry name" value="Znf_RING_CS"/>
</dbReference>
<accession>A0A834B6K6</accession>
<dbReference type="Pfam" id="PF18044">
    <property type="entry name" value="zf-CCCH_4"/>
    <property type="match status" value="1"/>
</dbReference>
<dbReference type="GO" id="GO:0061630">
    <property type="term" value="F:ubiquitin protein ligase activity"/>
    <property type="evidence" value="ECO:0007669"/>
    <property type="project" value="UniProtKB-EC"/>
</dbReference>
<keyword evidence="4 9" id="KW-0479">Metal-binding</keyword>
<dbReference type="AlphaFoldDB" id="A0A834B6K6"/>
<dbReference type="FunFam" id="3.30.40.10:FF:000117">
    <property type="entry name" value="Probable E3 ubiquitin-protein ligase makorin-1"/>
    <property type="match status" value="1"/>
</dbReference>
<dbReference type="PROSITE" id="PS50103">
    <property type="entry name" value="ZF_C3H1"/>
    <property type="match status" value="1"/>
</dbReference>
<evidence type="ECO:0000256" key="8">
    <source>
        <dbReference type="ARBA" id="ARBA00022833"/>
    </source>
</evidence>
<feature type="signal peptide" evidence="10">
    <location>
        <begin position="1"/>
        <end position="23"/>
    </location>
</feature>
<dbReference type="PANTHER" id="PTHR11224">
    <property type="entry name" value="MAKORIN-RELATED"/>
    <property type="match status" value="1"/>
</dbReference>
<name>A0A834B6K6_9CHIR</name>
<organism evidence="13 14">
    <name type="scientific">Phyllostomus discolor</name>
    <name type="common">pale spear-nosed bat</name>
    <dbReference type="NCBI Taxonomy" id="89673"/>
    <lineage>
        <taxon>Eukaryota</taxon>
        <taxon>Metazoa</taxon>
        <taxon>Chordata</taxon>
        <taxon>Craniata</taxon>
        <taxon>Vertebrata</taxon>
        <taxon>Euteleostomi</taxon>
        <taxon>Mammalia</taxon>
        <taxon>Eutheria</taxon>
        <taxon>Laurasiatheria</taxon>
        <taxon>Chiroptera</taxon>
        <taxon>Yangochiroptera</taxon>
        <taxon>Phyllostomidae</taxon>
        <taxon>Phyllostominae</taxon>
        <taxon>Phyllostomus</taxon>
    </lineage>
</organism>
<evidence type="ECO:0000256" key="9">
    <source>
        <dbReference type="PROSITE-ProRule" id="PRU00723"/>
    </source>
</evidence>
<dbReference type="PROSITE" id="PS50089">
    <property type="entry name" value="ZF_RING_2"/>
    <property type="match status" value="1"/>
</dbReference>
<evidence type="ECO:0000256" key="4">
    <source>
        <dbReference type="ARBA" id="ARBA00022723"/>
    </source>
</evidence>
<comment type="caution">
    <text evidence="13">The sequence shown here is derived from an EMBL/GenBank/DDBJ whole genome shotgun (WGS) entry which is preliminary data.</text>
</comment>
<reference evidence="13 14" key="1">
    <citation type="journal article" date="2020" name="Nature">
        <title>Six reference-quality genomes reveal evolution of bat adaptations.</title>
        <authorList>
            <person name="Jebb D."/>
            <person name="Huang Z."/>
            <person name="Pippel M."/>
            <person name="Hughes G.M."/>
            <person name="Lavrichenko K."/>
            <person name="Devanna P."/>
            <person name="Winkler S."/>
            <person name="Jermiin L.S."/>
            <person name="Skirmuntt E.C."/>
            <person name="Katzourakis A."/>
            <person name="Burkitt-Gray L."/>
            <person name="Ray D.A."/>
            <person name="Sullivan K.A.M."/>
            <person name="Roscito J.G."/>
            <person name="Kirilenko B.M."/>
            <person name="Davalos L.M."/>
            <person name="Corthals A.P."/>
            <person name="Power M.L."/>
            <person name="Jones G."/>
            <person name="Ransome R.D."/>
            <person name="Dechmann D.K.N."/>
            <person name="Locatelli A.G."/>
            <person name="Puechmaille S.J."/>
            <person name="Fedrigo O."/>
            <person name="Jarvis E.D."/>
            <person name="Hiller M."/>
            <person name="Vernes S.C."/>
            <person name="Myers E.W."/>
            <person name="Teeling E.C."/>
        </authorList>
    </citation>
    <scope>NUCLEOTIDE SEQUENCE [LARGE SCALE GENOMIC DNA]</scope>
    <source>
        <strain evidence="13">Bat1K_MPI-CBG_1</strain>
    </source>
</reference>
<dbReference type="Proteomes" id="UP000664940">
    <property type="component" value="Unassembled WGS sequence"/>
</dbReference>
<keyword evidence="5" id="KW-0677">Repeat</keyword>
<evidence type="ECO:0000256" key="5">
    <source>
        <dbReference type="ARBA" id="ARBA00022737"/>
    </source>
</evidence>
<dbReference type="GO" id="GO:0000209">
    <property type="term" value="P:protein polyubiquitination"/>
    <property type="evidence" value="ECO:0007669"/>
    <property type="project" value="InterPro"/>
</dbReference>
<dbReference type="GO" id="GO:0008270">
    <property type="term" value="F:zinc ion binding"/>
    <property type="evidence" value="ECO:0007669"/>
    <property type="project" value="UniProtKB-KW"/>
</dbReference>
<keyword evidence="6 9" id="KW-0863">Zinc-finger</keyword>
<dbReference type="Pfam" id="PF00097">
    <property type="entry name" value="zf-C3HC4"/>
    <property type="match status" value="1"/>
</dbReference>
<dbReference type="InterPro" id="IPR013083">
    <property type="entry name" value="Znf_RING/FYVE/PHD"/>
</dbReference>
<evidence type="ECO:0000256" key="3">
    <source>
        <dbReference type="ARBA" id="ARBA00022679"/>
    </source>
</evidence>
<evidence type="ECO:0000313" key="13">
    <source>
        <dbReference type="EMBL" id="KAF6125169.1"/>
    </source>
</evidence>
<dbReference type="SMART" id="SM00184">
    <property type="entry name" value="RING"/>
    <property type="match status" value="1"/>
</dbReference>
<proteinExistence type="predicted"/>
<dbReference type="InterPro" id="IPR018957">
    <property type="entry name" value="Znf_C3HC4_RING-type"/>
</dbReference>
<dbReference type="InterPro" id="IPR001841">
    <property type="entry name" value="Znf_RING"/>
</dbReference>
<feature type="zinc finger region" description="C3H1-type" evidence="9">
    <location>
        <begin position="81"/>
        <end position="108"/>
    </location>
</feature>
<dbReference type="PROSITE" id="PS00518">
    <property type="entry name" value="ZF_RING_1"/>
    <property type="match status" value="1"/>
</dbReference>
<evidence type="ECO:0000256" key="10">
    <source>
        <dbReference type="SAM" id="SignalP"/>
    </source>
</evidence>
<dbReference type="EC" id="2.3.2.27" evidence="2"/>
<feature type="chain" id="PRO_5032590163" description="RING-type E3 ubiquitin transferase" evidence="10">
    <location>
        <begin position="24"/>
        <end position="274"/>
    </location>
</feature>
<evidence type="ECO:0000256" key="2">
    <source>
        <dbReference type="ARBA" id="ARBA00012483"/>
    </source>
</evidence>
<evidence type="ECO:0000256" key="6">
    <source>
        <dbReference type="ARBA" id="ARBA00022771"/>
    </source>
</evidence>
<evidence type="ECO:0000259" key="12">
    <source>
        <dbReference type="PROSITE" id="PS50103"/>
    </source>
</evidence>
<evidence type="ECO:0000256" key="7">
    <source>
        <dbReference type="ARBA" id="ARBA00022786"/>
    </source>
</evidence>
<evidence type="ECO:0000313" key="14">
    <source>
        <dbReference type="Proteomes" id="UP000664940"/>
    </source>
</evidence>
<evidence type="ECO:0000256" key="1">
    <source>
        <dbReference type="ARBA" id="ARBA00000900"/>
    </source>
</evidence>
<keyword evidence="10" id="KW-0732">Signal</keyword>
<dbReference type="EMBL" id="JABVXQ010000002">
    <property type="protein sequence ID" value="KAF6125169.1"/>
    <property type="molecule type" value="Genomic_DNA"/>
</dbReference>
<keyword evidence="8 9" id="KW-0862">Zinc</keyword>
<dbReference type="InterPro" id="IPR041367">
    <property type="entry name" value="Znf-CCCH_4"/>
</dbReference>
<gene>
    <name evidence="13" type="ORF">HJG60_009694</name>
</gene>
<evidence type="ECO:0000259" key="11">
    <source>
        <dbReference type="PROSITE" id="PS50089"/>
    </source>
</evidence>
<feature type="domain" description="C3H1-type" evidence="12">
    <location>
        <begin position="81"/>
        <end position="108"/>
    </location>
</feature>